<dbReference type="Gene3D" id="1.10.10.10">
    <property type="entry name" value="Winged helix-like DNA-binding domain superfamily/Winged helix DNA-binding domain"/>
    <property type="match status" value="1"/>
</dbReference>
<feature type="compositionally biased region" description="Basic and acidic residues" evidence="4">
    <location>
        <begin position="15"/>
        <end position="26"/>
    </location>
</feature>
<organism evidence="6 7">
    <name type="scientific">Kribbella ginsengisoli</name>
    <dbReference type="NCBI Taxonomy" id="363865"/>
    <lineage>
        <taxon>Bacteria</taxon>
        <taxon>Bacillati</taxon>
        <taxon>Actinomycetota</taxon>
        <taxon>Actinomycetes</taxon>
        <taxon>Propionibacteriales</taxon>
        <taxon>Kribbellaceae</taxon>
        <taxon>Kribbella</taxon>
    </lineage>
</organism>
<feature type="domain" description="HTH gntR-type" evidence="5">
    <location>
        <begin position="49"/>
        <end position="117"/>
    </location>
</feature>
<reference evidence="7" key="1">
    <citation type="journal article" date="2019" name="Int. J. Syst. Evol. Microbiol.">
        <title>The Global Catalogue of Microorganisms (GCM) 10K type strain sequencing project: providing services to taxonomists for standard genome sequencing and annotation.</title>
        <authorList>
            <consortium name="The Broad Institute Genomics Platform"/>
            <consortium name="The Broad Institute Genome Sequencing Center for Infectious Disease"/>
            <person name="Wu L."/>
            <person name="Ma J."/>
        </authorList>
    </citation>
    <scope>NUCLEOTIDE SEQUENCE [LARGE SCALE GENOMIC DNA]</scope>
    <source>
        <strain evidence="7">JCM 16928</strain>
    </source>
</reference>
<dbReference type="CDD" id="cd07377">
    <property type="entry name" value="WHTH_GntR"/>
    <property type="match status" value="1"/>
</dbReference>
<comment type="caution">
    <text evidence="6">The sequence shown here is derived from an EMBL/GenBank/DDBJ whole genome shotgun (WGS) entry which is preliminary data.</text>
</comment>
<dbReference type="PROSITE" id="PS50949">
    <property type="entry name" value="HTH_GNTR"/>
    <property type="match status" value="1"/>
</dbReference>
<dbReference type="RefSeq" id="WP_344844201.1">
    <property type="nucleotide sequence ID" value="NZ_BAABAA010000007.1"/>
</dbReference>
<dbReference type="PANTHER" id="PTHR38445:SF9">
    <property type="entry name" value="HTH-TYPE TRANSCRIPTIONAL REPRESSOR YTRA"/>
    <property type="match status" value="1"/>
</dbReference>
<dbReference type="InterPro" id="IPR036390">
    <property type="entry name" value="WH_DNA-bd_sf"/>
</dbReference>
<keyword evidence="1" id="KW-0805">Transcription regulation</keyword>
<dbReference type="Proteomes" id="UP001501222">
    <property type="component" value="Unassembled WGS sequence"/>
</dbReference>
<dbReference type="SMART" id="SM00345">
    <property type="entry name" value="HTH_GNTR"/>
    <property type="match status" value="1"/>
</dbReference>
<dbReference type="Pfam" id="PF00392">
    <property type="entry name" value="GntR"/>
    <property type="match status" value="1"/>
</dbReference>
<evidence type="ECO:0000256" key="3">
    <source>
        <dbReference type="ARBA" id="ARBA00023163"/>
    </source>
</evidence>
<evidence type="ECO:0000256" key="4">
    <source>
        <dbReference type="SAM" id="MobiDB-lite"/>
    </source>
</evidence>
<dbReference type="PANTHER" id="PTHR38445">
    <property type="entry name" value="HTH-TYPE TRANSCRIPTIONAL REPRESSOR YTRA"/>
    <property type="match status" value="1"/>
</dbReference>
<proteinExistence type="predicted"/>
<gene>
    <name evidence="6" type="ORF">GCM10022235_48260</name>
</gene>
<evidence type="ECO:0000259" key="5">
    <source>
        <dbReference type="PROSITE" id="PS50949"/>
    </source>
</evidence>
<sequence length="321" mass="35545">MTEQPATLRPVAPMVDRRIEPTDDHSGATTAIARIDGETKQQLDPTDPRPPYKQVANALRTAILTHKFKAGEKLPSQNDLSTQYGVARMTIQQSPRVLRDEGLIVSRVGSGVYVREQADQAVGLRPHIEKAFERDSVTIDFAGLTGETLLGALEEPIDRIRRGRLTPQAITIRMLLPDLSQPMAVPSRAGKNPGDDPAVRGRIEKIAHRSAGEILESIRELGELGLVSKVSAELRVVGIPMMFKLYALNEEEVFFGFYPVVERDVEIDGKPVSTFDAVGKDTVLFHHSISDDDRATGSQYVDQARRWFDSLWGTLGQVRDL</sequence>
<evidence type="ECO:0000256" key="1">
    <source>
        <dbReference type="ARBA" id="ARBA00023015"/>
    </source>
</evidence>
<keyword evidence="3" id="KW-0804">Transcription</keyword>
<dbReference type="SUPFAM" id="SSF46785">
    <property type="entry name" value="Winged helix' DNA-binding domain"/>
    <property type="match status" value="1"/>
</dbReference>
<name>A0ABP6XXC5_9ACTN</name>
<dbReference type="InterPro" id="IPR036388">
    <property type="entry name" value="WH-like_DNA-bd_sf"/>
</dbReference>
<dbReference type="PRINTS" id="PR00035">
    <property type="entry name" value="HTHGNTR"/>
</dbReference>
<accession>A0ABP6XXC5</accession>
<dbReference type="EMBL" id="BAABAA010000007">
    <property type="protein sequence ID" value="GAA3573183.1"/>
    <property type="molecule type" value="Genomic_DNA"/>
</dbReference>
<keyword evidence="7" id="KW-1185">Reference proteome</keyword>
<evidence type="ECO:0000256" key="2">
    <source>
        <dbReference type="ARBA" id="ARBA00023125"/>
    </source>
</evidence>
<dbReference type="InterPro" id="IPR000524">
    <property type="entry name" value="Tscrpt_reg_HTH_GntR"/>
</dbReference>
<feature type="region of interest" description="Disordered" evidence="4">
    <location>
        <begin position="1"/>
        <end position="50"/>
    </location>
</feature>
<evidence type="ECO:0000313" key="7">
    <source>
        <dbReference type="Proteomes" id="UP001501222"/>
    </source>
</evidence>
<protein>
    <submittedName>
        <fullName evidence="6">GntR family transcriptional regulator</fullName>
    </submittedName>
</protein>
<evidence type="ECO:0000313" key="6">
    <source>
        <dbReference type="EMBL" id="GAA3573183.1"/>
    </source>
</evidence>
<keyword evidence="2" id="KW-0238">DNA-binding</keyword>